<dbReference type="PROSITE" id="PS50928">
    <property type="entry name" value="ABC_TM1"/>
    <property type="match status" value="1"/>
</dbReference>
<name>A0ABT4Q4D1_9BACL</name>
<dbReference type="Proteomes" id="UP001527882">
    <property type="component" value="Unassembled WGS sequence"/>
</dbReference>
<evidence type="ECO:0000313" key="10">
    <source>
        <dbReference type="Proteomes" id="UP001527882"/>
    </source>
</evidence>
<keyword evidence="3" id="KW-1003">Cell membrane</keyword>
<evidence type="ECO:0000259" key="8">
    <source>
        <dbReference type="PROSITE" id="PS50928"/>
    </source>
</evidence>
<organism evidence="9 10">
    <name type="scientific">Paenibacillus gyeongsangnamensis</name>
    <dbReference type="NCBI Taxonomy" id="3388067"/>
    <lineage>
        <taxon>Bacteria</taxon>
        <taxon>Bacillati</taxon>
        <taxon>Bacillota</taxon>
        <taxon>Bacilli</taxon>
        <taxon>Bacillales</taxon>
        <taxon>Paenibacillaceae</taxon>
        <taxon>Paenibacillus</taxon>
    </lineage>
</organism>
<keyword evidence="6 7" id="KW-0472">Membrane</keyword>
<dbReference type="PANTHER" id="PTHR32243:SF24">
    <property type="entry name" value="DIACETYLCHITOBIOSE UPTAKE SYSTEM PERMEASE PROTEIN NGCG"/>
    <property type="match status" value="1"/>
</dbReference>
<dbReference type="CDD" id="cd06261">
    <property type="entry name" value="TM_PBP2"/>
    <property type="match status" value="1"/>
</dbReference>
<evidence type="ECO:0000256" key="2">
    <source>
        <dbReference type="ARBA" id="ARBA00022448"/>
    </source>
</evidence>
<dbReference type="InterPro" id="IPR035906">
    <property type="entry name" value="MetI-like_sf"/>
</dbReference>
<protein>
    <submittedName>
        <fullName evidence="9">Carbohydrate ABC transporter permease</fullName>
    </submittedName>
</protein>
<dbReference type="EMBL" id="JAQAGZ010000002">
    <property type="protein sequence ID" value="MCZ8511725.1"/>
    <property type="molecule type" value="Genomic_DNA"/>
</dbReference>
<keyword evidence="2 7" id="KW-0813">Transport</keyword>
<dbReference type="Pfam" id="PF00528">
    <property type="entry name" value="BPD_transp_1"/>
    <property type="match status" value="1"/>
</dbReference>
<evidence type="ECO:0000256" key="1">
    <source>
        <dbReference type="ARBA" id="ARBA00004651"/>
    </source>
</evidence>
<keyword evidence="10" id="KW-1185">Reference proteome</keyword>
<comment type="subcellular location">
    <subcellularLocation>
        <location evidence="1 7">Cell membrane</location>
        <topology evidence="1 7">Multi-pass membrane protein</topology>
    </subcellularLocation>
</comment>
<gene>
    <name evidence="9" type="ORF">O9H85_04665</name>
</gene>
<feature type="transmembrane region" description="Helical" evidence="7">
    <location>
        <begin position="138"/>
        <end position="161"/>
    </location>
</feature>
<feature type="transmembrane region" description="Helical" evidence="7">
    <location>
        <begin position="182"/>
        <end position="204"/>
    </location>
</feature>
<dbReference type="Gene3D" id="1.10.3720.10">
    <property type="entry name" value="MetI-like"/>
    <property type="match status" value="1"/>
</dbReference>
<keyword evidence="5 7" id="KW-1133">Transmembrane helix</keyword>
<dbReference type="InterPro" id="IPR050901">
    <property type="entry name" value="BP-dep_ABC_trans_perm"/>
</dbReference>
<evidence type="ECO:0000256" key="3">
    <source>
        <dbReference type="ARBA" id="ARBA00022475"/>
    </source>
</evidence>
<dbReference type="RefSeq" id="WP_269880118.1">
    <property type="nucleotide sequence ID" value="NZ_JAQAGZ010000002.1"/>
</dbReference>
<feature type="transmembrane region" description="Helical" evidence="7">
    <location>
        <begin position="12"/>
        <end position="30"/>
    </location>
</feature>
<reference evidence="9 10" key="1">
    <citation type="submission" date="2022-12" db="EMBL/GenBank/DDBJ databases">
        <title>Draft genome sequence of Paenibacillus sp. dW9.</title>
        <authorList>
            <person name="Choi E.-W."/>
            <person name="Kim D.-U."/>
        </authorList>
    </citation>
    <scope>NUCLEOTIDE SEQUENCE [LARGE SCALE GENOMIC DNA]</scope>
    <source>
        <strain evidence="10">dW9</strain>
    </source>
</reference>
<feature type="transmembrane region" description="Helical" evidence="7">
    <location>
        <begin position="108"/>
        <end position="126"/>
    </location>
</feature>
<comment type="similarity">
    <text evidence="7">Belongs to the binding-protein-dependent transport system permease family.</text>
</comment>
<feature type="transmembrane region" description="Helical" evidence="7">
    <location>
        <begin position="74"/>
        <end position="96"/>
    </location>
</feature>
<sequence length="277" mass="30925">MRRGVIATVSIWFFTIFTGLIFLLPVYWIFMSSLTPKELLFTSPVHYFPSKLTLENYIHLFESVKVGLLAKNTLIIISITLVATISFCLVASYAFARIPFKGAKASMTFLMVSAMLPPTATIIPLYQYVSELKLIDTYTAMVILYTSSFIPFTVVLFVSFLTQLPNTLEDAAMVDGAGILTTIFKIILPVMKPIIATMAIINFIHGMNEFTIPLIFAMDQVKPLSIGITEIPRIDQYQVPWETISALASIMLVPIVTFVLIFERHIMEGLMAGSIKG</sequence>
<feature type="domain" description="ABC transmembrane type-1" evidence="8">
    <location>
        <begin position="70"/>
        <end position="262"/>
    </location>
</feature>
<evidence type="ECO:0000313" key="9">
    <source>
        <dbReference type="EMBL" id="MCZ8511725.1"/>
    </source>
</evidence>
<dbReference type="InterPro" id="IPR000515">
    <property type="entry name" value="MetI-like"/>
</dbReference>
<dbReference type="SUPFAM" id="SSF161098">
    <property type="entry name" value="MetI-like"/>
    <property type="match status" value="1"/>
</dbReference>
<proteinExistence type="inferred from homology"/>
<accession>A0ABT4Q4D1</accession>
<keyword evidence="4 7" id="KW-0812">Transmembrane</keyword>
<dbReference type="PANTHER" id="PTHR32243">
    <property type="entry name" value="MALTOSE TRANSPORT SYSTEM PERMEASE-RELATED"/>
    <property type="match status" value="1"/>
</dbReference>
<evidence type="ECO:0000256" key="4">
    <source>
        <dbReference type="ARBA" id="ARBA00022692"/>
    </source>
</evidence>
<feature type="transmembrane region" description="Helical" evidence="7">
    <location>
        <begin position="243"/>
        <end position="262"/>
    </location>
</feature>
<evidence type="ECO:0000256" key="6">
    <source>
        <dbReference type="ARBA" id="ARBA00023136"/>
    </source>
</evidence>
<comment type="caution">
    <text evidence="9">The sequence shown here is derived from an EMBL/GenBank/DDBJ whole genome shotgun (WGS) entry which is preliminary data.</text>
</comment>
<evidence type="ECO:0000256" key="7">
    <source>
        <dbReference type="RuleBase" id="RU363032"/>
    </source>
</evidence>
<evidence type="ECO:0000256" key="5">
    <source>
        <dbReference type="ARBA" id="ARBA00022989"/>
    </source>
</evidence>